<dbReference type="InterPro" id="IPR038392">
    <property type="entry name" value="Fucose_isomerase_dom2_sf"/>
</dbReference>
<name>A0A7X1B444_9BACT</name>
<keyword evidence="4 7" id="KW-0413">Isomerase</keyword>
<dbReference type="Gene3D" id="3.40.50.1070">
    <property type="match status" value="1"/>
</dbReference>
<evidence type="ECO:0000256" key="5">
    <source>
        <dbReference type="ARBA" id="ARBA00023253"/>
    </source>
</evidence>
<dbReference type="EMBL" id="JACHVC010000006">
    <property type="protein sequence ID" value="MBC2605207.1"/>
    <property type="molecule type" value="Genomic_DNA"/>
</dbReference>
<dbReference type="GO" id="GO:0005737">
    <property type="term" value="C:cytoplasm"/>
    <property type="evidence" value="ECO:0007669"/>
    <property type="project" value="UniProtKB-SubCell"/>
</dbReference>
<comment type="similarity">
    <text evidence="7">Belongs to the L-fucose isomerase family.</text>
</comment>
<comment type="subcellular location">
    <subcellularLocation>
        <location evidence="7">Cytoplasm</location>
    </subcellularLocation>
</comment>
<feature type="domain" description="L-fucose isomerase C-terminal" evidence="8">
    <location>
        <begin position="393"/>
        <end position="556"/>
    </location>
</feature>
<dbReference type="InterPro" id="IPR038391">
    <property type="entry name" value="Fucose_iso_dom1_sf"/>
</dbReference>
<dbReference type="InterPro" id="IPR012888">
    <property type="entry name" value="Fucose_iso_N1"/>
</dbReference>
<dbReference type="Pfam" id="PF02952">
    <property type="entry name" value="Fucose_iso_C"/>
    <property type="match status" value="1"/>
</dbReference>
<dbReference type="Pfam" id="PF07881">
    <property type="entry name" value="Fucose_iso_N1"/>
    <property type="match status" value="1"/>
</dbReference>
<dbReference type="UniPathway" id="UPA00563">
    <property type="reaction ID" value="UER00624"/>
</dbReference>
<evidence type="ECO:0000313" key="12">
    <source>
        <dbReference type="Proteomes" id="UP000526501"/>
    </source>
</evidence>
<feature type="active site" description="Proton acceptor" evidence="7">
    <location>
        <position position="340"/>
    </location>
</feature>
<dbReference type="Pfam" id="PF07882">
    <property type="entry name" value="Fucose_iso_N2"/>
    <property type="match status" value="1"/>
</dbReference>
<evidence type="ECO:0000259" key="9">
    <source>
        <dbReference type="Pfam" id="PF07881"/>
    </source>
</evidence>
<dbReference type="InterPro" id="IPR004216">
    <property type="entry name" value="Fuc/Ara_isomerase_C"/>
</dbReference>
<comment type="caution">
    <text evidence="11">The sequence shown here is derived from an EMBL/GenBank/DDBJ whole genome shotgun (WGS) entry which is preliminary data.</text>
</comment>
<keyword evidence="3 7" id="KW-0464">Manganese</keyword>
<comment type="pathway">
    <text evidence="7">Carbohydrate degradation; L-fucose degradation; L-lactaldehyde and glycerone phosphate from L-fucose: step 1/3.</text>
</comment>
<dbReference type="InterPro" id="IPR015888">
    <property type="entry name" value="Fuc_isomerase_C"/>
</dbReference>
<dbReference type="InterPro" id="IPR038393">
    <property type="entry name" value="Fuc_iso_dom3_sf"/>
</dbReference>
<keyword evidence="5 7" id="KW-0294">Fucose metabolism</keyword>
<evidence type="ECO:0000259" key="8">
    <source>
        <dbReference type="Pfam" id="PF02952"/>
    </source>
</evidence>
<dbReference type="SUPFAM" id="SSF50443">
    <property type="entry name" value="FucI/AraA C-terminal domain-like"/>
    <property type="match status" value="1"/>
</dbReference>
<comment type="cofactor">
    <cofactor evidence="7">
        <name>Mn(2+)</name>
        <dbReference type="ChEBI" id="CHEBI:29035"/>
    </cofactor>
</comment>
<sequence>MTPLTKETMPKVGIRPTIDGRLGGVRESLEEQTLAQAKKMAALISETLKYPTGDPVECVIPEVCIGGAAEAAACEQLFQSQNIGLTLTVTPCWCYGSETMDMDPIRPKAVWGFNGTERPGAVYLAAVLAGHTQKGIPAFGIYGQDVQDAGDDFIPEDVESKILNFVRCGLAVAIMRGKSYLSMGGTCMGIAGSMVDPKFWEKWLGMRVEDIDMTEFVGRMQKGQYDQDEYKKALAWSKANLKFGEDYNDEAHTRSKEDHEKELEDSIKMTLIARDLMIGNPKLKEMGYGEQSQGHFALASGFQGQRQWTDHFPNGDFLEAILNSSFDWNGKRAPYIVATENDALNGATMLFGNLLTNTAQVFADLRTYWSPAAIKKASGHTLEGNASGGLLHLINSGPAALDGTGQQSIDGQPAMKPYWDITDEEVKSCLDATTWHPSMSEYFPGGGWSTRFKTRGGMPVTMTRINLVDGLGPALQLAEGWTVELPDDVHDTLDQRTNPTWPTTWFSPILNGKGPFVSTYEVMNNWGANHCVMTYGHVGHLFITLASMLRIPVYMHNVSEERVFRPSSWRAFGTADLEGADFRACQNYGPVYG</sequence>
<gene>
    <name evidence="7" type="primary">fucI</name>
    <name evidence="11" type="ORF">H5P27_04040</name>
</gene>
<dbReference type="GO" id="GO:0030145">
    <property type="term" value="F:manganese ion binding"/>
    <property type="evidence" value="ECO:0007669"/>
    <property type="project" value="UniProtKB-UniRule"/>
</dbReference>
<feature type="domain" description="L-fucose isomerase N-terminal-1" evidence="9">
    <location>
        <begin position="9"/>
        <end position="177"/>
    </location>
</feature>
<organism evidence="11 12">
    <name type="scientific">Pelagicoccus albus</name>
    <dbReference type="NCBI Taxonomy" id="415222"/>
    <lineage>
        <taxon>Bacteria</taxon>
        <taxon>Pseudomonadati</taxon>
        <taxon>Verrucomicrobiota</taxon>
        <taxon>Opitutia</taxon>
        <taxon>Puniceicoccales</taxon>
        <taxon>Pelagicoccaceae</taxon>
        <taxon>Pelagicoccus</taxon>
    </lineage>
</organism>
<dbReference type="HAMAP" id="MF_01254">
    <property type="entry name" value="Fucose_iso"/>
    <property type="match status" value="1"/>
</dbReference>
<dbReference type="EC" id="5.3.1.25" evidence="7"/>
<feature type="binding site" evidence="7">
    <location>
        <position position="364"/>
    </location>
    <ligand>
        <name>Mn(2+)</name>
        <dbReference type="ChEBI" id="CHEBI:29035"/>
    </ligand>
</feature>
<dbReference type="PANTHER" id="PTHR37840">
    <property type="entry name" value="L-FUCOSE ISOMERASE"/>
    <property type="match status" value="1"/>
</dbReference>
<dbReference type="RefSeq" id="WP_185659622.1">
    <property type="nucleotide sequence ID" value="NZ_CAWPOO010000006.1"/>
</dbReference>
<keyword evidence="12" id="KW-1185">Reference proteome</keyword>
<protein>
    <recommendedName>
        <fullName evidence="7">L-fucose isomerase</fullName>
        <shortName evidence="7">FucIase</shortName>
        <ecNumber evidence="7">5.3.1.25</ecNumber>
    </recommendedName>
    <alternativeName>
        <fullName evidence="7">6-deoxy-L-galactose isomerase</fullName>
    </alternativeName>
</protein>
<dbReference type="NCBIfam" id="TIGR01089">
    <property type="entry name" value="fucI"/>
    <property type="match status" value="1"/>
</dbReference>
<feature type="active site" description="Proton acceptor" evidence="7">
    <location>
        <position position="364"/>
    </location>
</feature>
<dbReference type="InterPro" id="IPR005763">
    <property type="entry name" value="Fucose_isomerase"/>
</dbReference>
<feature type="binding site" evidence="7">
    <location>
        <position position="530"/>
    </location>
    <ligand>
        <name>Mn(2+)</name>
        <dbReference type="ChEBI" id="CHEBI:29035"/>
    </ligand>
</feature>
<feature type="binding site" evidence="7">
    <location>
        <position position="340"/>
    </location>
    <ligand>
        <name>Mn(2+)</name>
        <dbReference type="ChEBI" id="CHEBI:29035"/>
    </ligand>
</feature>
<comment type="function">
    <text evidence="7">Converts the aldose L-fucose into the corresponding ketose L-fuculose.</text>
</comment>
<evidence type="ECO:0000256" key="4">
    <source>
        <dbReference type="ARBA" id="ARBA00023235"/>
    </source>
</evidence>
<dbReference type="GO" id="GO:0008736">
    <property type="term" value="F:L-fucose isomerase activity"/>
    <property type="evidence" value="ECO:0007669"/>
    <property type="project" value="UniProtKB-UniRule"/>
</dbReference>
<accession>A0A7X1B444</accession>
<evidence type="ECO:0000256" key="2">
    <source>
        <dbReference type="ARBA" id="ARBA00022723"/>
    </source>
</evidence>
<evidence type="ECO:0000256" key="7">
    <source>
        <dbReference type="HAMAP-Rule" id="MF_01254"/>
    </source>
</evidence>
<evidence type="ECO:0000256" key="3">
    <source>
        <dbReference type="ARBA" id="ARBA00023211"/>
    </source>
</evidence>
<comment type="catalytic activity">
    <reaction evidence="7">
        <text>L-fucose = L-fuculose</text>
        <dbReference type="Rhea" id="RHEA:17233"/>
        <dbReference type="ChEBI" id="CHEBI:2181"/>
        <dbReference type="ChEBI" id="CHEBI:17617"/>
        <dbReference type="EC" id="5.3.1.25"/>
    </reaction>
</comment>
<dbReference type="GO" id="GO:0019571">
    <property type="term" value="P:D-arabinose catabolic process"/>
    <property type="evidence" value="ECO:0007669"/>
    <property type="project" value="TreeGrafter"/>
</dbReference>
<dbReference type="InterPro" id="IPR012889">
    <property type="entry name" value="Fucose_isomerase_N2"/>
</dbReference>
<dbReference type="SUPFAM" id="SSF53743">
    <property type="entry name" value="FucI/AraA N-terminal and middle domains"/>
    <property type="match status" value="1"/>
</dbReference>
<keyword evidence="2 7" id="KW-0479">Metal-binding</keyword>
<dbReference type="AlphaFoldDB" id="A0A7X1B444"/>
<evidence type="ECO:0000256" key="1">
    <source>
        <dbReference type="ARBA" id="ARBA00022490"/>
    </source>
</evidence>
<keyword evidence="6 7" id="KW-0119">Carbohydrate metabolism</keyword>
<dbReference type="GO" id="GO:0042355">
    <property type="term" value="P:L-fucose catabolic process"/>
    <property type="evidence" value="ECO:0007669"/>
    <property type="project" value="UniProtKB-UniRule"/>
</dbReference>
<keyword evidence="1 7" id="KW-0963">Cytoplasm</keyword>
<evidence type="ECO:0000313" key="11">
    <source>
        <dbReference type="EMBL" id="MBC2605207.1"/>
    </source>
</evidence>
<proteinExistence type="inferred from homology"/>
<dbReference type="PANTHER" id="PTHR37840:SF1">
    <property type="entry name" value="L-FUCOSE ISOMERASE"/>
    <property type="match status" value="1"/>
</dbReference>
<dbReference type="NCBIfam" id="NF008220">
    <property type="entry name" value="PRK10991.1"/>
    <property type="match status" value="1"/>
</dbReference>
<evidence type="ECO:0000256" key="6">
    <source>
        <dbReference type="ARBA" id="ARBA00023277"/>
    </source>
</evidence>
<dbReference type="InterPro" id="IPR009015">
    <property type="entry name" value="Fucose_isomerase_N/cen_sf"/>
</dbReference>
<feature type="domain" description="L-fucose isomerase N-terminal-2" evidence="10">
    <location>
        <begin position="178"/>
        <end position="357"/>
    </location>
</feature>
<dbReference type="Proteomes" id="UP000526501">
    <property type="component" value="Unassembled WGS sequence"/>
</dbReference>
<dbReference type="Gene3D" id="3.40.275.10">
    <property type="entry name" value="L-fucose Isomerase, Chain A, domain 2"/>
    <property type="match status" value="1"/>
</dbReference>
<dbReference type="Gene3D" id="3.20.14.10">
    <property type="entry name" value="L-fucose/L-arabinose isomerase, C-terminal"/>
    <property type="match status" value="1"/>
</dbReference>
<evidence type="ECO:0000259" key="10">
    <source>
        <dbReference type="Pfam" id="PF07882"/>
    </source>
</evidence>
<reference evidence="11 12" key="1">
    <citation type="submission" date="2020-07" db="EMBL/GenBank/DDBJ databases">
        <authorList>
            <person name="Feng X."/>
        </authorList>
    </citation>
    <scope>NUCLEOTIDE SEQUENCE [LARGE SCALE GENOMIC DNA]</scope>
    <source>
        <strain evidence="11 12">JCM23202</strain>
    </source>
</reference>
<dbReference type="GO" id="GO:0008790">
    <property type="term" value="F:arabinose isomerase activity"/>
    <property type="evidence" value="ECO:0007669"/>
    <property type="project" value="TreeGrafter"/>
</dbReference>